<evidence type="ECO:0000256" key="3">
    <source>
        <dbReference type="ARBA" id="ARBA00022475"/>
    </source>
</evidence>
<dbReference type="GO" id="GO:0004999">
    <property type="term" value="F:vasoactive intestinal polypeptide receptor activity"/>
    <property type="evidence" value="ECO:0007669"/>
    <property type="project" value="TreeGrafter"/>
</dbReference>
<name>A0A8C6TT31_9GOBI</name>
<keyword evidence="8" id="KW-0675">Receptor</keyword>
<evidence type="ECO:0000256" key="4">
    <source>
        <dbReference type="ARBA" id="ARBA00022692"/>
    </source>
</evidence>
<dbReference type="Gene3D" id="4.10.1240.10">
    <property type="entry name" value="GPCR, family 2, extracellular hormone receptor domain"/>
    <property type="match status" value="1"/>
</dbReference>
<evidence type="ECO:0000256" key="11">
    <source>
        <dbReference type="SAM" id="Phobius"/>
    </source>
</evidence>
<keyword evidence="9" id="KW-0325">Glycoprotein</keyword>
<evidence type="ECO:0000259" key="13">
    <source>
        <dbReference type="PROSITE" id="PS50261"/>
    </source>
</evidence>
<reference evidence="14" key="2">
    <citation type="submission" date="2025-09" db="UniProtKB">
        <authorList>
            <consortium name="Ensembl"/>
        </authorList>
    </citation>
    <scope>IDENTIFICATION</scope>
</reference>
<feature type="transmembrane region" description="Helical" evidence="11">
    <location>
        <begin position="375"/>
        <end position="396"/>
    </location>
</feature>
<evidence type="ECO:0000256" key="1">
    <source>
        <dbReference type="ARBA" id="ARBA00004651"/>
    </source>
</evidence>
<sequence>MSHTVFDLLHFLHFSHRMRTPLLLALCLGLTRTVWGRFPHCQFRWELQRNRRDCERVLQLSPRQQPGCGGEWDDFLCWRSASVGQVITLPCPSPLLRLFGKNGSLSRNCTERGWSRVYPVLESACSSNVSDEPSQLHFYKVVWVLSTLGHSLSLVSLLSSSFILCLFRRLRCTRNYIHLNLFVSFMLRAVSVLIKDGLLFSGSEADDCSTQPSLVGCKAIVALFNYFVMANFFWLLVEALFLHSLLLLVHSHFIRLPVYVTIGWGIPFVFMSAWVVCRIHLDDTWCWEIDESPVPSRLINWPIVASVMINLVLFVRILHVLVQKLRCSDVGGNETSQYKRLAKSTLLLIPLFGVNYVLFVYVMDTDDKTLQQLKILFELGLGSFQGLIVAVLYCFLNSEVQAELCRTWTSGALKREYKLNCSAPHRDTKEMETTVL</sequence>
<feature type="transmembrane region" description="Helical" evidence="11">
    <location>
        <begin position="179"/>
        <end position="200"/>
    </location>
</feature>
<feature type="transmembrane region" description="Helical" evidence="11">
    <location>
        <begin position="341"/>
        <end position="363"/>
    </location>
</feature>
<feature type="domain" description="G-protein coupled receptors family 2 profile 2" evidence="13">
    <location>
        <begin position="142"/>
        <end position="397"/>
    </location>
</feature>
<evidence type="ECO:0000256" key="6">
    <source>
        <dbReference type="ARBA" id="ARBA00023040"/>
    </source>
</evidence>
<dbReference type="SMART" id="SM00008">
    <property type="entry name" value="HormR"/>
    <property type="match status" value="1"/>
</dbReference>
<dbReference type="PANTHER" id="PTHR45620">
    <property type="entry name" value="PDF RECEPTOR-LIKE PROTEIN-RELATED"/>
    <property type="match status" value="1"/>
</dbReference>
<dbReference type="InterPro" id="IPR036445">
    <property type="entry name" value="GPCR_2_extracell_dom_sf"/>
</dbReference>
<dbReference type="AlphaFoldDB" id="A0A8C6TT31"/>
<dbReference type="SUPFAM" id="SSF111418">
    <property type="entry name" value="Hormone receptor domain"/>
    <property type="match status" value="1"/>
</dbReference>
<dbReference type="GO" id="GO:0005886">
    <property type="term" value="C:plasma membrane"/>
    <property type="evidence" value="ECO:0007669"/>
    <property type="project" value="UniProtKB-SubCell"/>
</dbReference>
<evidence type="ECO:0000256" key="8">
    <source>
        <dbReference type="ARBA" id="ARBA00023170"/>
    </source>
</evidence>
<dbReference type="Ensembl" id="ENSNMLT00000027758.1">
    <property type="protein sequence ID" value="ENSNMLP00000024817.1"/>
    <property type="gene ID" value="ENSNMLG00000015879.1"/>
</dbReference>
<keyword evidence="6" id="KW-0297">G-protein coupled receptor</keyword>
<evidence type="ECO:0008006" key="16">
    <source>
        <dbReference type="Google" id="ProtNLM"/>
    </source>
</evidence>
<evidence type="ECO:0000256" key="9">
    <source>
        <dbReference type="ARBA" id="ARBA00023180"/>
    </source>
</evidence>
<keyword evidence="5 11" id="KW-1133">Transmembrane helix</keyword>
<dbReference type="GO" id="GO:0007166">
    <property type="term" value="P:cell surface receptor signaling pathway"/>
    <property type="evidence" value="ECO:0007669"/>
    <property type="project" value="InterPro"/>
</dbReference>
<dbReference type="GO" id="GO:0008528">
    <property type="term" value="F:G protein-coupled peptide receptor activity"/>
    <property type="evidence" value="ECO:0007669"/>
    <property type="project" value="TreeGrafter"/>
</dbReference>
<protein>
    <recommendedName>
        <fullName evidence="16">Vasoactive intestinal peptide receptor 2</fullName>
    </recommendedName>
</protein>
<keyword evidence="3" id="KW-1003">Cell membrane</keyword>
<evidence type="ECO:0000259" key="12">
    <source>
        <dbReference type="PROSITE" id="PS50227"/>
    </source>
</evidence>
<evidence type="ECO:0000313" key="15">
    <source>
        <dbReference type="Proteomes" id="UP000694523"/>
    </source>
</evidence>
<reference evidence="14" key="1">
    <citation type="submission" date="2025-08" db="UniProtKB">
        <authorList>
            <consortium name="Ensembl"/>
        </authorList>
    </citation>
    <scope>IDENTIFICATION</scope>
</reference>
<proteinExistence type="inferred from homology"/>
<dbReference type="InterPro" id="IPR017983">
    <property type="entry name" value="GPCR_2_secretin-like_CS"/>
</dbReference>
<feature type="transmembrane region" description="Helical" evidence="11">
    <location>
        <begin position="256"/>
        <end position="281"/>
    </location>
</feature>
<feature type="transmembrane region" description="Helical" evidence="11">
    <location>
        <begin position="301"/>
        <end position="321"/>
    </location>
</feature>
<feature type="domain" description="G-protein coupled receptors family 2 profile 1" evidence="12">
    <location>
        <begin position="53"/>
        <end position="129"/>
    </location>
</feature>
<dbReference type="PROSITE" id="PS00649">
    <property type="entry name" value="G_PROTEIN_RECEP_F2_1"/>
    <property type="match status" value="1"/>
</dbReference>
<accession>A0A8C6TT31</accession>
<feature type="transmembrane region" description="Helical" evidence="11">
    <location>
        <begin position="141"/>
        <end position="167"/>
    </location>
</feature>
<dbReference type="PROSITE" id="PS00650">
    <property type="entry name" value="G_PROTEIN_RECEP_F2_2"/>
    <property type="match status" value="1"/>
</dbReference>
<keyword evidence="15" id="KW-1185">Reference proteome</keyword>
<dbReference type="InterPro" id="IPR017981">
    <property type="entry name" value="GPCR_2-like_7TM"/>
</dbReference>
<dbReference type="SUPFAM" id="SSF81321">
    <property type="entry name" value="Family A G protein-coupled receptor-like"/>
    <property type="match status" value="1"/>
</dbReference>
<evidence type="ECO:0000256" key="5">
    <source>
        <dbReference type="ARBA" id="ARBA00022989"/>
    </source>
</evidence>
<evidence type="ECO:0000256" key="2">
    <source>
        <dbReference type="ARBA" id="ARBA00005314"/>
    </source>
</evidence>
<dbReference type="PRINTS" id="PR00249">
    <property type="entry name" value="GPCRSECRETIN"/>
</dbReference>
<dbReference type="PANTHER" id="PTHR45620:SF22">
    <property type="entry name" value="VASOACTIVE INTESTINAL POLYPEPTIDE RECEPTOR 2"/>
    <property type="match status" value="1"/>
</dbReference>
<evidence type="ECO:0000256" key="7">
    <source>
        <dbReference type="ARBA" id="ARBA00023136"/>
    </source>
</evidence>
<comment type="subcellular location">
    <subcellularLocation>
        <location evidence="1">Cell membrane</location>
        <topology evidence="1">Multi-pass membrane protein</topology>
    </subcellularLocation>
</comment>
<keyword evidence="7 11" id="KW-0472">Membrane</keyword>
<dbReference type="Pfam" id="PF02793">
    <property type="entry name" value="HRM"/>
    <property type="match status" value="1"/>
</dbReference>
<keyword evidence="4 11" id="KW-0812">Transmembrane</keyword>
<dbReference type="PROSITE" id="PS50227">
    <property type="entry name" value="G_PROTEIN_RECEP_F2_3"/>
    <property type="match status" value="1"/>
</dbReference>
<dbReference type="InterPro" id="IPR050332">
    <property type="entry name" value="GPCR_2"/>
</dbReference>
<organism evidence="14 15">
    <name type="scientific">Neogobius melanostomus</name>
    <name type="common">round goby</name>
    <dbReference type="NCBI Taxonomy" id="47308"/>
    <lineage>
        <taxon>Eukaryota</taxon>
        <taxon>Metazoa</taxon>
        <taxon>Chordata</taxon>
        <taxon>Craniata</taxon>
        <taxon>Vertebrata</taxon>
        <taxon>Euteleostomi</taxon>
        <taxon>Actinopterygii</taxon>
        <taxon>Neopterygii</taxon>
        <taxon>Teleostei</taxon>
        <taxon>Neoteleostei</taxon>
        <taxon>Acanthomorphata</taxon>
        <taxon>Gobiaria</taxon>
        <taxon>Gobiiformes</taxon>
        <taxon>Gobioidei</taxon>
        <taxon>Gobiidae</taxon>
        <taxon>Benthophilinae</taxon>
        <taxon>Neogobiini</taxon>
        <taxon>Neogobius</taxon>
    </lineage>
</organism>
<dbReference type="InterPro" id="IPR001879">
    <property type="entry name" value="GPCR_2_extracellular_dom"/>
</dbReference>
<dbReference type="Pfam" id="PF00002">
    <property type="entry name" value="7tm_2"/>
    <property type="match status" value="1"/>
</dbReference>
<dbReference type="PROSITE" id="PS50261">
    <property type="entry name" value="G_PROTEIN_RECEP_F2_4"/>
    <property type="match status" value="1"/>
</dbReference>
<dbReference type="GO" id="GO:0007188">
    <property type="term" value="P:adenylate cyclase-modulating G protein-coupled receptor signaling pathway"/>
    <property type="evidence" value="ECO:0007669"/>
    <property type="project" value="TreeGrafter"/>
</dbReference>
<dbReference type="InterPro" id="IPR000832">
    <property type="entry name" value="GPCR_2_secretin-like"/>
</dbReference>
<dbReference type="Proteomes" id="UP000694523">
    <property type="component" value="Unplaced"/>
</dbReference>
<dbReference type="GO" id="GO:0017046">
    <property type="term" value="F:peptide hormone binding"/>
    <property type="evidence" value="ECO:0007669"/>
    <property type="project" value="TreeGrafter"/>
</dbReference>
<evidence type="ECO:0000256" key="10">
    <source>
        <dbReference type="ARBA" id="ARBA00023224"/>
    </source>
</evidence>
<comment type="similarity">
    <text evidence="2">Belongs to the G-protein coupled receptor 2 family.</text>
</comment>
<feature type="transmembrane region" description="Helical" evidence="11">
    <location>
        <begin position="220"/>
        <end position="249"/>
    </location>
</feature>
<evidence type="ECO:0000313" key="14">
    <source>
        <dbReference type="Ensembl" id="ENSNMLP00000024817.1"/>
    </source>
</evidence>
<keyword evidence="10" id="KW-0807">Transducer</keyword>
<dbReference type="Gene3D" id="1.20.1070.10">
    <property type="entry name" value="Rhodopsin 7-helix transmembrane proteins"/>
    <property type="match status" value="1"/>
</dbReference>